<dbReference type="Pfam" id="PF07793">
    <property type="entry name" value="DUF1631"/>
    <property type="match status" value="1"/>
</dbReference>
<comment type="caution">
    <text evidence="2">The sequence shown here is derived from an EMBL/GenBank/DDBJ whole genome shotgun (WGS) entry which is preliminary data.</text>
</comment>
<reference evidence="2" key="1">
    <citation type="journal article" date="2012" name="J. Microbiol. Biotechnol.">
        <title>Ramlibacter ginsenosidimutans sp. nov., with ginsenoside-converting activity.</title>
        <authorList>
            <person name="Wang L."/>
            <person name="An D.S."/>
            <person name="Kim S.G."/>
            <person name="Jin F.X."/>
            <person name="Kim S.C."/>
            <person name="Lee S.T."/>
            <person name="Im W.T."/>
        </authorList>
    </citation>
    <scope>NUCLEOTIDE SEQUENCE</scope>
    <source>
        <strain evidence="2">KACC 17527</strain>
    </source>
</reference>
<dbReference type="InterPro" id="IPR012434">
    <property type="entry name" value="DUF1631"/>
</dbReference>
<organism evidence="2 3">
    <name type="scientific">Ramlibacter ginsenosidimutans</name>
    <dbReference type="NCBI Taxonomy" id="502333"/>
    <lineage>
        <taxon>Bacteria</taxon>
        <taxon>Pseudomonadati</taxon>
        <taxon>Pseudomonadota</taxon>
        <taxon>Betaproteobacteria</taxon>
        <taxon>Burkholderiales</taxon>
        <taxon>Comamonadaceae</taxon>
        <taxon>Ramlibacter</taxon>
    </lineage>
</organism>
<feature type="region of interest" description="Disordered" evidence="1">
    <location>
        <begin position="331"/>
        <end position="365"/>
    </location>
</feature>
<accession>A0A934WLQ1</accession>
<protein>
    <submittedName>
        <fullName evidence="2">DUF1631 domain-containing protein</fullName>
    </submittedName>
</protein>
<reference evidence="2" key="2">
    <citation type="submission" date="2021-01" db="EMBL/GenBank/DDBJ databases">
        <authorList>
            <person name="Kang M."/>
        </authorList>
    </citation>
    <scope>NUCLEOTIDE SEQUENCE</scope>
    <source>
        <strain evidence="2">KACC 17527</strain>
    </source>
</reference>
<proteinExistence type="predicted"/>
<sequence>MASPVPSAATPLARQARELFVVHMQGVLPELSDSIRTVLAEQMNTAQSSRDMQQRRDELVEFEQCSGKWVDAVARAWRRAVVPPAATARVRVELASLELIGDDVVENKILSSRLAMAIQEKAVWELNDLKLRIVHLEGGEELGPDDVLRPEALAQLMLDEWAVAKLSRETWASVKDVVQAMVVPRALEGYQRANEFLVENGVLQNIDLRSRVRRPAAGPTSAPRAPEAGGRGGPGSGGSGSGGSEAGGSGGGGGGSGGGSGGSGSGGTGSGNGGSGGGGDGGGGGAGGGGGGGSGSRSAGTATQSGGGAGGGFAGSGFAGSGFAGSAFAGPGGTGSRSGNASGNPESFFSPAQAMAGPAGAEAGTPLGRARARATGVLGQLKKLLRDKVGMQDGQDGSPGVPPSASLVAAVTHHATQVQTQVQTRVNEAMTVGDIVVFDDDAVEQVALDLRKRSLDLKQRASSTNEKATIEIVALMFQSILAEERIPPSVRVWFARLQMPVLRVALAEPEFFGSLEHPARQLIDRMGSCVLGFDSSAISGSALETEIRRVVQVIEQYPETGRRVFQLVYDEFHRFLSRFLTEKGPTQKLVSVAQQVEQKETMAIQYTIELRKMLSDVPVRDEIREFLFKVWAEVLAVAGVKNGPQHEETLALKKSASDLVWAASAKPNRHDRAKVIQDLPDLLARLRRGMSLLGLDPTEQENHIKVIGDTLADAFLSKTEAIPHARIEEMTKRLANLEDFVSEDDAGELPLDQESIEMMLGIDASMIEVIGSGGSQPNAANMAWANEIQIGTWFTLDHNGRMNQVQYVWCSDRRQLHLFASGEGYCFLLPIRRLAAYLQANLLVPTEEEALTVRATRDALAKLDANPERLLS</sequence>
<dbReference type="Proteomes" id="UP000630528">
    <property type="component" value="Unassembled WGS sequence"/>
</dbReference>
<evidence type="ECO:0000256" key="1">
    <source>
        <dbReference type="SAM" id="MobiDB-lite"/>
    </source>
</evidence>
<evidence type="ECO:0000313" key="2">
    <source>
        <dbReference type="EMBL" id="MBK6005796.1"/>
    </source>
</evidence>
<feature type="compositionally biased region" description="Gly residues" evidence="1">
    <location>
        <begin position="229"/>
        <end position="295"/>
    </location>
</feature>
<dbReference type="AlphaFoldDB" id="A0A934WLQ1"/>
<gene>
    <name evidence="2" type="ORF">JJB11_06785</name>
</gene>
<name>A0A934WLQ1_9BURK</name>
<feature type="compositionally biased region" description="Polar residues" evidence="1">
    <location>
        <begin position="337"/>
        <end position="347"/>
    </location>
</feature>
<dbReference type="EMBL" id="JAEPWM010000002">
    <property type="protein sequence ID" value="MBK6005796.1"/>
    <property type="molecule type" value="Genomic_DNA"/>
</dbReference>
<evidence type="ECO:0000313" key="3">
    <source>
        <dbReference type="Proteomes" id="UP000630528"/>
    </source>
</evidence>
<dbReference type="RefSeq" id="WP_201167538.1">
    <property type="nucleotide sequence ID" value="NZ_JAEPWM010000002.1"/>
</dbReference>
<feature type="region of interest" description="Disordered" evidence="1">
    <location>
        <begin position="213"/>
        <end position="307"/>
    </location>
</feature>
<feature type="compositionally biased region" description="Low complexity" evidence="1">
    <location>
        <begin position="351"/>
        <end position="365"/>
    </location>
</feature>
<keyword evidence="3" id="KW-1185">Reference proteome</keyword>